<proteinExistence type="predicted"/>
<organism evidence="1">
    <name type="scientific">Graphocephala atropunctata</name>
    <dbReference type="NCBI Taxonomy" id="36148"/>
    <lineage>
        <taxon>Eukaryota</taxon>
        <taxon>Metazoa</taxon>
        <taxon>Ecdysozoa</taxon>
        <taxon>Arthropoda</taxon>
        <taxon>Hexapoda</taxon>
        <taxon>Insecta</taxon>
        <taxon>Pterygota</taxon>
        <taxon>Neoptera</taxon>
        <taxon>Paraneoptera</taxon>
        <taxon>Hemiptera</taxon>
        <taxon>Auchenorrhyncha</taxon>
        <taxon>Membracoidea</taxon>
        <taxon>Cicadellidae</taxon>
        <taxon>Cicadellinae</taxon>
        <taxon>Cicadellini</taxon>
        <taxon>Graphocephala</taxon>
    </lineage>
</organism>
<evidence type="ECO:0000313" key="1">
    <source>
        <dbReference type="EMBL" id="JAT16266.1"/>
    </source>
</evidence>
<gene>
    <name evidence="1" type="ORF">g.51318</name>
</gene>
<sequence length="145" mass="16996">HMSLHIALLDYVMLDPLERVRLNIQTYPVRYPALTIRAPVPWHQAYITASQRTFYSLFVGHPMMYALRNLWTSKYSSMLILPVAELEKAGFPLLPENWDLLVKELCENSRNILLEEWLVQCAEIVLAARDTWDHLVPRQKRVPLL</sequence>
<feature type="non-terminal residue" evidence="1">
    <location>
        <position position="145"/>
    </location>
</feature>
<accession>A0A1B6KXT1</accession>
<reference evidence="1" key="1">
    <citation type="submission" date="2015-11" db="EMBL/GenBank/DDBJ databases">
        <title>De novo transcriptome assembly of four potential Pierce s Disease insect vectors from Arizona vineyards.</title>
        <authorList>
            <person name="Tassone E.E."/>
        </authorList>
    </citation>
    <scope>NUCLEOTIDE SEQUENCE</scope>
</reference>
<dbReference type="AlphaFoldDB" id="A0A1B6KXT1"/>
<feature type="non-terminal residue" evidence="1">
    <location>
        <position position="1"/>
    </location>
</feature>
<protein>
    <submittedName>
        <fullName evidence="1">Uncharacterized protein</fullName>
    </submittedName>
</protein>
<dbReference type="EMBL" id="GEBQ01023711">
    <property type="protein sequence ID" value="JAT16266.1"/>
    <property type="molecule type" value="Transcribed_RNA"/>
</dbReference>
<name>A0A1B6KXT1_9HEMI</name>